<sequence length="376" mass="40977">MANNDPNVKVKQVQKFLAGGDQSAAYTPLATKPRILHVLFASELAGSERYCIDLANGQAALGHEVHLVVPRGLPLAELVNRQVVLHRFTTPFLRRMRLRRLIAMAGIDVAHGHLSSGCKALATVPDTVTRVATLHVGFKAKQHARLDGVICVNRAQLPRLGAYRGHSGLVWNWLPEIKQGWTWDLRSELNVPAETRLVGAVGRLHPSKGNDVLISAFMRAAPANAALVIAGDGPQRPALEKLATGDNRIHLLGHCNNVPGFLRNLDLFVSPSREESAGLAILEAMHEGLPVVATATEGPSEYLRDHPVRFVEPGSIESLLEALADMFRFDAGSRLARVDYDMEPFSRTAGVANILHFYTEVTASRRATHRSAAVDL</sequence>
<evidence type="ECO:0000259" key="1">
    <source>
        <dbReference type="Pfam" id="PF13439"/>
    </source>
</evidence>
<protein>
    <submittedName>
        <fullName evidence="2">Glycosyltransferase involved in cell wall biosynthesis</fullName>
    </submittedName>
</protein>
<dbReference type="Proteomes" id="UP000620262">
    <property type="component" value="Unassembled WGS sequence"/>
</dbReference>
<feature type="domain" description="Glycosyltransferase subfamily 4-like N-terminal" evidence="1">
    <location>
        <begin position="46"/>
        <end position="155"/>
    </location>
</feature>
<evidence type="ECO:0000313" key="3">
    <source>
        <dbReference type="Proteomes" id="UP000620262"/>
    </source>
</evidence>
<proteinExistence type="predicted"/>
<evidence type="ECO:0000313" key="2">
    <source>
        <dbReference type="EMBL" id="MBE1509057.1"/>
    </source>
</evidence>
<dbReference type="PANTHER" id="PTHR12526">
    <property type="entry name" value="GLYCOSYLTRANSFERASE"/>
    <property type="match status" value="1"/>
</dbReference>
<keyword evidence="3" id="KW-1185">Reference proteome</keyword>
<dbReference type="CDD" id="cd03811">
    <property type="entry name" value="GT4_GT28_WabH-like"/>
    <property type="match status" value="1"/>
</dbReference>
<organism evidence="2 3">
    <name type="scientific">Rhizobium viscosum</name>
    <name type="common">Arthrobacter viscosus</name>
    <dbReference type="NCBI Taxonomy" id="1673"/>
    <lineage>
        <taxon>Bacteria</taxon>
        <taxon>Pseudomonadati</taxon>
        <taxon>Pseudomonadota</taxon>
        <taxon>Alphaproteobacteria</taxon>
        <taxon>Hyphomicrobiales</taxon>
        <taxon>Rhizobiaceae</taxon>
        <taxon>Rhizobium/Agrobacterium group</taxon>
        <taxon>Rhizobium</taxon>
    </lineage>
</organism>
<dbReference type="PANTHER" id="PTHR12526:SF630">
    <property type="entry name" value="GLYCOSYLTRANSFERASE"/>
    <property type="match status" value="1"/>
</dbReference>
<reference evidence="2 3" key="1">
    <citation type="submission" date="2020-10" db="EMBL/GenBank/DDBJ databases">
        <title>Sequencing the genomes of 1000 actinobacteria strains.</title>
        <authorList>
            <person name="Klenk H.-P."/>
        </authorList>
    </citation>
    <scope>NUCLEOTIDE SEQUENCE [LARGE SCALE GENOMIC DNA]</scope>
    <source>
        <strain evidence="2 3">DSM 7307</strain>
    </source>
</reference>
<dbReference type="EMBL" id="JADBEC010000002">
    <property type="protein sequence ID" value="MBE1509057.1"/>
    <property type="molecule type" value="Genomic_DNA"/>
</dbReference>
<accession>A0ABR9J0U2</accession>
<dbReference type="RefSeq" id="WP_246517512.1">
    <property type="nucleotide sequence ID" value="NZ_BAAAVL010000004.1"/>
</dbReference>
<dbReference type="Pfam" id="PF13692">
    <property type="entry name" value="Glyco_trans_1_4"/>
    <property type="match status" value="1"/>
</dbReference>
<name>A0ABR9J0U2_RHIVS</name>
<dbReference type="SUPFAM" id="SSF53756">
    <property type="entry name" value="UDP-Glycosyltransferase/glycogen phosphorylase"/>
    <property type="match status" value="1"/>
</dbReference>
<comment type="caution">
    <text evidence="2">The sequence shown here is derived from an EMBL/GenBank/DDBJ whole genome shotgun (WGS) entry which is preliminary data.</text>
</comment>
<dbReference type="Gene3D" id="3.40.50.2000">
    <property type="entry name" value="Glycogen Phosphorylase B"/>
    <property type="match status" value="2"/>
</dbReference>
<gene>
    <name evidence="2" type="ORF">H4W29_006302</name>
</gene>
<dbReference type="InterPro" id="IPR028098">
    <property type="entry name" value="Glyco_trans_4-like_N"/>
</dbReference>
<dbReference type="Pfam" id="PF13439">
    <property type="entry name" value="Glyco_transf_4"/>
    <property type="match status" value="1"/>
</dbReference>